<organism evidence="1 2">
    <name type="scientific">Methanopyrus kandleri</name>
    <dbReference type="NCBI Taxonomy" id="2320"/>
    <lineage>
        <taxon>Archaea</taxon>
        <taxon>Methanobacteriati</taxon>
        <taxon>Methanobacteriota</taxon>
        <taxon>Methanomada group</taxon>
        <taxon>Methanopyri</taxon>
        <taxon>Methanopyrales</taxon>
        <taxon>Methanopyraceae</taxon>
        <taxon>Methanopyrus</taxon>
    </lineage>
</organism>
<evidence type="ECO:0000313" key="2">
    <source>
        <dbReference type="Proteomes" id="UP000619545"/>
    </source>
</evidence>
<dbReference type="EMBL" id="DUJS01000004">
    <property type="protein sequence ID" value="HII70339.1"/>
    <property type="molecule type" value="Genomic_DNA"/>
</dbReference>
<gene>
    <name evidence="1" type="ORF">HA336_03810</name>
</gene>
<dbReference type="AlphaFoldDB" id="A0A832WP72"/>
<sequence>MSSSGEGNELPDPPVPEDCKYVYYVVLFQNPEDKNWDLFAVIRGYPGLKEPYAIAVHLARVVEDALKEVDEGLNVELQIIPIGGEEGIPEEKTAKLLEAVDGLLETAAQCARGPERADDEF</sequence>
<reference evidence="1" key="1">
    <citation type="journal article" date="2020" name="bioRxiv">
        <title>A rank-normalized archaeal taxonomy based on genome phylogeny resolves widespread incomplete and uneven classifications.</title>
        <authorList>
            <person name="Rinke C."/>
            <person name="Chuvochina M."/>
            <person name="Mussig A.J."/>
            <person name="Chaumeil P.-A."/>
            <person name="Waite D.W."/>
            <person name="Whitman W.B."/>
            <person name="Parks D.H."/>
            <person name="Hugenholtz P."/>
        </authorList>
    </citation>
    <scope>NUCLEOTIDE SEQUENCE</scope>
    <source>
        <strain evidence="1">UBA8853</strain>
    </source>
</reference>
<evidence type="ECO:0000313" key="1">
    <source>
        <dbReference type="EMBL" id="HII70339.1"/>
    </source>
</evidence>
<accession>A0A832WP72</accession>
<dbReference type="RefSeq" id="WP_148679521.1">
    <property type="nucleotide sequence ID" value="NZ_DUJS01000004.1"/>
</dbReference>
<comment type="caution">
    <text evidence="1">The sequence shown here is derived from an EMBL/GenBank/DDBJ whole genome shotgun (WGS) entry which is preliminary data.</text>
</comment>
<dbReference type="GeneID" id="41583392"/>
<name>A0A832WP72_9EURY</name>
<proteinExistence type="predicted"/>
<dbReference type="Proteomes" id="UP000619545">
    <property type="component" value="Unassembled WGS sequence"/>
</dbReference>
<protein>
    <submittedName>
        <fullName evidence="1">Uncharacterized protein</fullName>
    </submittedName>
</protein>